<sequence length="187" mass="20901">MFDQSLFVSNQYKIDVEADLLKTAQELEQIGFKALSEIELAKKAWREKINVGVGSRVKVVDVSTTSSEGIGGERLNTAQPLTGPNPLASEMQMQQAQASSRKRMRRPSLAEVEIPKDLNSDDFVSPKSSKISDLTQTSLLTSHADDEESKNNASRKSDIKSDNTPYRRRRLPRPFQSDVSMVANKMR</sequence>
<dbReference type="EMBL" id="UYRV01022817">
    <property type="protein sequence ID" value="VDK72447.1"/>
    <property type="molecule type" value="Genomic_DNA"/>
</dbReference>
<dbReference type="OrthoDB" id="10625153at2759"/>
<dbReference type="Proteomes" id="UP000271889">
    <property type="component" value="Unassembled WGS sequence"/>
</dbReference>
<evidence type="ECO:0000256" key="1">
    <source>
        <dbReference type="SAM" id="MobiDB-lite"/>
    </source>
</evidence>
<reference evidence="2 3" key="1">
    <citation type="submission" date="2018-11" db="EMBL/GenBank/DDBJ databases">
        <authorList>
            <consortium name="Pathogen Informatics"/>
        </authorList>
    </citation>
    <scope>NUCLEOTIDE SEQUENCE [LARGE SCALE GENOMIC DNA]</scope>
</reference>
<feature type="region of interest" description="Disordered" evidence="1">
    <location>
        <begin position="64"/>
        <end position="187"/>
    </location>
</feature>
<feature type="compositionally biased region" description="Polar residues" evidence="1">
    <location>
        <begin position="126"/>
        <end position="141"/>
    </location>
</feature>
<evidence type="ECO:0000313" key="3">
    <source>
        <dbReference type="Proteomes" id="UP000271889"/>
    </source>
</evidence>
<accession>A0A3P6SJH3</accession>
<gene>
    <name evidence="2" type="ORF">CGOC_LOCUS6832</name>
</gene>
<name>A0A3P6SJH3_CYLGO</name>
<protein>
    <submittedName>
        <fullName evidence="2">Uncharacterized protein</fullName>
    </submittedName>
</protein>
<proteinExistence type="predicted"/>
<evidence type="ECO:0000313" key="2">
    <source>
        <dbReference type="EMBL" id="VDK72447.1"/>
    </source>
</evidence>
<dbReference type="AlphaFoldDB" id="A0A3P6SJH3"/>
<organism evidence="2 3">
    <name type="scientific">Cylicostephanus goldi</name>
    <name type="common">Nematode worm</name>
    <dbReference type="NCBI Taxonomy" id="71465"/>
    <lineage>
        <taxon>Eukaryota</taxon>
        <taxon>Metazoa</taxon>
        <taxon>Ecdysozoa</taxon>
        <taxon>Nematoda</taxon>
        <taxon>Chromadorea</taxon>
        <taxon>Rhabditida</taxon>
        <taxon>Rhabditina</taxon>
        <taxon>Rhabditomorpha</taxon>
        <taxon>Strongyloidea</taxon>
        <taxon>Strongylidae</taxon>
        <taxon>Cylicostephanus</taxon>
    </lineage>
</organism>
<keyword evidence="3" id="KW-1185">Reference proteome</keyword>